<reference evidence="2 3" key="1">
    <citation type="submission" date="2019-07" db="EMBL/GenBank/DDBJ databases">
        <title>Rhodotorula toruloides NBRC10032 genome sequencing.</title>
        <authorList>
            <person name="Shida Y."/>
            <person name="Takaku H."/>
            <person name="Ogasawara W."/>
            <person name="Mori K."/>
        </authorList>
    </citation>
    <scope>NUCLEOTIDE SEQUENCE [LARGE SCALE GENOMIC DNA]</scope>
    <source>
        <strain evidence="2 3">NBRC10032</strain>
    </source>
</reference>
<feature type="region of interest" description="Disordered" evidence="1">
    <location>
        <begin position="385"/>
        <end position="458"/>
    </location>
</feature>
<evidence type="ECO:0000313" key="3">
    <source>
        <dbReference type="Proteomes" id="UP000321518"/>
    </source>
</evidence>
<feature type="compositionally biased region" description="Basic and acidic residues" evidence="1">
    <location>
        <begin position="399"/>
        <end position="409"/>
    </location>
</feature>
<accession>A0A511KSF6</accession>
<dbReference type="AlphaFoldDB" id="A0A511KSF6"/>
<feature type="region of interest" description="Disordered" evidence="1">
    <location>
        <begin position="1"/>
        <end position="36"/>
    </location>
</feature>
<feature type="region of interest" description="Disordered" evidence="1">
    <location>
        <begin position="197"/>
        <end position="233"/>
    </location>
</feature>
<dbReference type="EMBL" id="BJWK01000021">
    <property type="protein sequence ID" value="GEM12454.1"/>
    <property type="molecule type" value="Genomic_DNA"/>
</dbReference>
<sequence length="458" mass="50856">MAPTSSRSSARSSQTRDRAPRHSYSDEGEPMDEKRESARIVKFVKVRQATRKAIAKDAEGFANAEAIAQVEIDHAREQKTQQKAQGPSWARWEAIFARVIDQGYTRVDIDGLRGLVVDENTPLTDELWKDVQLKPFVPLLVDFLVLLPVKALWQPGKKVTTEQWEAHLDDIREEVNHFRLDLVLHTLQLILDATTDPDKAEGERGETAETGAFFDPSGISGANPTTPNHPRKSYERREDAIGTLIAVLQHQDADHNTDAHLAKTSQFSAEPRFRIILPLEVACAISALRDLGNLDYNSATKSDLDELSKVNTFEWENSKTYKRFFHGDDAWKDLVFEIKHRGEKLAKLKSSEVLDPPCIVMKRSTCKVERQARLAAAAARKAAAGVEESASVQGGKSVESSDKGEEPSIKRRNSSVSGLGVFDNVDSQSDNGTEEPDLRTVKVEQDDSSAVGSGQEDE</sequence>
<feature type="compositionally biased region" description="Low complexity" evidence="1">
    <location>
        <begin position="1"/>
        <end position="13"/>
    </location>
</feature>
<evidence type="ECO:0000313" key="2">
    <source>
        <dbReference type="EMBL" id="GEM12454.1"/>
    </source>
</evidence>
<organism evidence="2 3">
    <name type="scientific">Rhodotorula toruloides</name>
    <name type="common">Yeast</name>
    <name type="synonym">Rhodosporidium toruloides</name>
    <dbReference type="NCBI Taxonomy" id="5286"/>
    <lineage>
        <taxon>Eukaryota</taxon>
        <taxon>Fungi</taxon>
        <taxon>Dikarya</taxon>
        <taxon>Basidiomycota</taxon>
        <taxon>Pucciniomycotina</taxon>
        <taxon>Microbotryomycetes</taxon>
        <taxon>Sporidiobolales</taxon>
        <taxon>Sporidiobolaceae</taxon>
        <taxon>Rhodotorula</taxon>
    </lineage>
</organism>
<feature type="compositionally biased region" description="Basic and acidic residues" evidence="1">
    <location>
        <begin position="197"/>
        <end position="207"/>
    </location>
</feature>
<name>A0A511KSF6_RHOTO</name>
<feature type="compositionally biased region" description="Basic and acidic residues" evidence="1">
    <location>
        <begin position="14"/>
        <end position="36"/>
    </location>
</feature>
<dbReference type="OrthoDB" id="2322499at2759"/>
<gene>
    <name evidence="2" type="ORF">Rt10032_c21g6471</name>
</gene>
<dbReference type="Proteomes" id="UP000321518">
    <property type="component" value="Unassembled WGS sequence"/>
</dbReference>
<feature type="compositionally biased region" description="Basic and acidic residues" evidence="1">
    <location>
        <begin position="436"/>
        <end position="445"/>
    </location>
</feature>
<evidence type="ECO:0000256" key="1">
    <source>
        <dbReference type="SAM" id="MobiDB-lite"/>
    </source>
</evidence>
<comment type="caution">
    <text evidence="2">The sequence shown here is derived from an EMBL/GenBank/DDBJ whole genome shotgun (WGS) entry which is preliminary data.</text>
</comment>
<protein>
    <submittedName>
        <fullName evidence="2">F-box domain contaning protein</fullName>
    </submittedName>
</protein>
<proteinExistence type="predicted"/>